<sequence length="529" mass="55013">MSGLSDADGKNGLALAFKGRLAATRRLLRLRRCDLLAGTRGTKSGQTSSRYLASSVFESGLSQPYPEKLGPRNGAGFLCVAFDTVGRTSSDAGGDVPSPGAGVTASLEPSSNSFVLGAFLGSPRRGPRDPVLLGAVLIKLLMSGLAVVLGHFEVTMGPLPLAGAPVQLPALVVPPRLLPPRGSAAGSRLAVVLGHLKVAMGPLPLAGAPVQLPALVVLPRRLPPRGSAAGSGLAVVLGHLKVTMGPLPLAGAPVQLSALVVLPRLLPPRGSAAGLAIFSPNCQSASSAHSSPSSIGDSTDVRSMMGGVKHHAPADSDDGGSNFGASGRREELSRWRGDEAATPSDVGGGPPRDLMACALSSLWTWGDPRRIDGDPPVVDEALDLPTSCLDIAPLPDRKQLQQDLLPILGLGRRLRPYITPEVPQQEMGLAVSGVRLVPLRPSPEEECRPDGPRPERVDVPGVMAVVGPRRLGDRVGCHEPRSLELGHFIQLRPVPRIQFPTEVWPRVRAPPPPVADLVAARGPLHVCGV</sequence>
<evidence type="ECO:0000313" key="3">
    <source>
        <dbReference type="Proteomes" id="UP000266841"/>
    </source>
</evidence>
<evidence type="ECO:0000313" key="2">
    <source>
        <dbReference type="EMBL" id="EJK45946.1"/>
    </source>
</evidence>
<evidence type="ECO:0000256" key="1">
    <source>
        <dbReference type="SAM" id="MobiDB-lite"/>
    </source>
</evidence>
<keyword evidence="3" id="KW-1185">Reference proteome</keyword>
<reference evidence="2 3" key="1">
    <citation type="journal article" date="2012" name="Genome Biol.">
        <title>Genome and low-iron response of an oceanic diatom adapted to chronic iron limitation.</title>
        <authorList>
            <person name="Lommer M."/>
            <person name="Specht M."/>
            <person name="Roy A.S."/>
            <person name="Kraemer L."/>
            <person name="Andreson R."/>
            <person name="Gutowska M.A."/>
            <person name="Wolf J."/>
            <person name="Bergner S.V."/>
            <person name="Schilhabel M.B."/>
            <person name="Klostermeier U.C."/>
            <person name="Beiko R.G."/>
            <person name="Rosenstiel P."/>
            <person name="Hippler M."/>
            <person name="Laroche J."/>
        </authorList>
    </citation>
    <scope>NUCLEOTIDE SEQUENCE [LARGE SCALE GENOMIC DNA]</scope>
    <source>
        <strain evidence="2 3">CCMP1005</strain>
    </source>
</reference>
<dbReference type="EMBL" id="AGNL01048121">
    <property type="protein sequence ID" value="EJK45946.1"/>
    <property type="molecule type" value="Genomic_DNA"/>
</dbReference>
<organism evidence="2 3">
    <name type="scientific">Thalassiosira oceanica</name>
    <name type="common">Marine diatom</name>
    <dbReference type="NCBI Taxonomy" id="159749"/>
    <lineage>
        <taxon>Eukaryota</taxon>
        <taxon>Sar</taxon>
        <taxon>Stramenopiles</taxon>
        <taxon>Ochrophyta</taxon>
        <taxon>Bacillariophyta</taxon>
        <taxon>Coscinodiscophyceae</taxon>
        <taxon>Thalassiosirophycidae</taxon>
        <taxon>Thalassiosirales</taxon>
        <taxon>Thalassiosiraceae</taxon>
        <taxon>Thalassiosira</taxon>
    </lineage>
</organism>
<dbReference type="Proteomes" id="UP000266841">
    <property type="component" value="Unassembled WGS sequence"/>
</dbReference>
<gene>
    <name evidence="2" type="ORF">THAOC_35416</name>
</gene>
<dbReference type="AlphaFoldDB" id="K0RA96"/>
<feature type="compositionally biased region" description="Low complexity" evidence="1">
    <location>
        <begin position="284"/>
        <end position="298"/>
    </location>
</feature>
<protein>
    <submittedName>
        <fullName evidence="2">Uncharacterized protein</fullName>
    </submittedName>
</protein>
<accession>K0RA96</accession>
<proteinExistence type="predicted"/>
<feature type="compositionally biased region" description="Basic and acidic residues" evidence="1">
    <location>
        <begin position="327"/>
        <end position="339"/>
    </location>
</feature>
<name>K0RA96_THAOC</name>
<feature type="region of interest" description="Disordered" evidence="1">
    <location>
        <begin position="284"/>
        <end position="351"/>
    </location>
</feature>
<comment type="caution">
    <text evidence="2">The sequence shown here is derived from an EMBL/GenBank/DDBJ whole genome shotgun (WGS) entry which is preliminary data.</text>
</comment>